<feature type="compositionally biased region" description="Gly residues" evidence="10">
    <location>
        <begin position="30"/>
        <end position="40"/>
    </location>
</feature>
<protein>
    <recommendedName>
        <fullName evidence="9">L antigen family member 3</fullName>
    </recommendedName>
</protein>
<keyword evidence="5" id="KW-0819">tRNA processing</keyword>
<evidence type="ECO:0000256" key="10">
    <source>
        <dbReference type="SAM" id="MobiDB-lite"/>
    </source>
</evidence>
<gene>
    <name evidence="12 13" type="primary">LOC111139207</name>
</gene>
<dbReference type="RefSeq" id="XP_022347116.1">
    <property type="nucleotide sequence ID" value="XM_022491408.1"/>
</dbReference>
<dbReference type="AlphaFoldDB" id="A0A2Y9IFL5"/>
<evidence type="ECO:0000256" key="9">
    <source>
        <dbReference type="ARBA" id="ARBA00076355"/>
    </source>
</evidence>
<sequence length="160" mass="16528">MQAAGADAGAGSGAGAADDGSDGQDRRRGPGGPGLPGGAGEAAAAAAGRARPVSRVRHVPEPGGDAAATTGRRESRRHIFALCVPFPSRLEAEIACGSLAPDAEPHRKAVEKQLTVSGSVLAAHWRAEDPRLLRISVLNFLDHLSLVMRTMRRFGPPVSR</sequence>
<proteinExistence type="inferred from homology"/>
<dbReference type="PANTHER" id="PTHR31283:SF19">
    <property type="entry name" value="EKC_KEOPS COMPLEX SUBUNIT LAGE3"/>
    <property type="match status" value="1"/>
</dbReference>
<evidence type="ECO:0000256" key="8">
    <source>
        <dbReference type="ARBA" id="ARBA00062157"/>
    </source>
</evidence>
<evidence type="ECO:0000256" key="1">
    <source>
        <dbReference type="ARBA" id="ARBA00004123"/>
    </source>
</evidence>
<dbReference type="Gene3D" id="3.30.310.50">
    <property type="entry name" value="Alpha-D-phosphohexomutase, C-terminal domain"/>
    <property type="match status" value="1"/>
</dbReference>
<name>A0A2Y9IFL5_ENHLU</name>
<keyword evidence="11" id="KW-1185">Reference proteome</keyword>
<feature type="compositionally biased region" description="Low complexity" evidence="10">
    <location>
        <begin position="41"/>
        <end position="51"/>
    </location>
</feature>
<evidence type="ECO:0000256" key="6">
    <source>
        <dbReference type="ARBA" id="ARBA00023242"/>
    </source>
</evidence>
<dbReference type="OrthoDB" id="10025739at2759"/>
<evidence type="ECO:0000256" key="7">
    <source>
        <dbReference type="ARBA" id="ARBA00053047"/>
    </source>
</evidence>
<evidence type="ECO:0000313" key="13">
    <source>
        <dbReference type="RefSeq" id="XP_022347116.1"/>
    </source>
</evidence>
<evidence type="ECO:0000256" key="3">
    <source>
        <dbReference type="ARBA" id="ARBA00007073"/>
    </source>
</evidence>
<evidence type="ECO:0000256" key="2">
    <source>
        <dbReference type="ARBA" id="ARBA00004496"/>
    </source>
</evidence>
<dbReference type="Pfam" id="PF09341">
    <property type="entry name" value="Pcc1"/>
    <property type="match status" value="1"/>
</dbReference>
<dbReference type="KEGG" id="elk:111139207"/>
<evidence type="ECO:0000256" key="5">
    <source>
        <dbReference type="ARBA" id="ARBA00022694"/>
    </source>
</evidence>
<accession>A0A2Y9IFL5</accession>
<dbReference type="Proteomes" id="UP000248482">
    <property type="component" value="Unplaced"/>
</dbReference>
<comment type="similarity">
    <text evidence="3">Belongs to the CTAG/PCC1 family.</text>
</comment>
<keyword evidence="4" id="KW-0963">Cytoplasm</keyword>
<comment type="subcellular location">
    <subcellularLocation>
        <location evidence="2">Cytoplasm</location>
    </subcellularLocation>
    <subcellularLocation>
        <location evidence="1">Nucleus</location>
    </subcellularLocation>
</comment>
<evidence type="ECO:0000256" key="4">
    <source>
        <dbReference type="ARBA" id="ARBA00022490"/>
    </source>
</evidence>
<dbReference type="FunFam" id="3.30.310.50:FF:000005">
    <property type="entry name" value="L antigen family member 3"/>
    <property type="match status" value="1"/>
</dbReference>
<dbReference type="GO" id="GO:0070525">
    <property type="term" value="P:tRNA threonylcarbamoyladenosine metabolic process"/>
    <property type="evidence" value="ECO:0007669"/>
    <property type="project" value="TreeGrafter"/>
</dbReference>
<comment type="subunit">
    <text evidence="8">Component of the EKC/KEOPS complex composed of at least GON7, TP53RK, TPRKB, OSGEP and LAGE3; the whole complex dimerizes.</text>
</comment>
<dbReference type="RefSeq" id="XP_022347115.1">
    <property type="nucleotide sequence ID" value="XM_022491407.1"/>
</dbReference>
<dbReference type="PANTHER" id="PTHR31283">
    <property type="entry name" value="EKC/KEOPS COMPLEX SUBUNIT PCC1 FAMILY MEMBER"/>
    <property type="match status" value="1"/>
</dbReference>
<dbReference type="GO" id="GO:0000408">
    <property type="term" value="C:EKC/KEOPS complex"/>
    <property type="evidence" value="ECO:0007669"/>
    <property type="project" value="TreeGrafter"/>
</dbReference>
<dbReference type="GeneID" id="111139207"/>
<reference evidence="12 13" key="1">
    <citation type="submission" date="2025-04" db="UniProtKB">
        <authorList>
            <consortium name="RefSeq"/>
        </authorList>
    </citation>
    <scope>IDENTIFICATION</scope>
    <source>
        <tissue evidence="12 13">Blood</tissue>
    </source>
</reference>
<evidence type="ECO:0000313" key="11">
    <source>
        <dbReference type="Proteomes" id="UP000248482"/>
    </source>
</evidence>
<organism evidence="11 13">
    <name type="scientific">Enhydra lutris kenyoni</name>
    <name type="common">northern sea otter</name>
    <dbReference type="NCBI Taxonomy" id="391180"/>
    <lineage>
        <taxon>Eukaryota</taxon>
        <taxon>Metazoa</taxon>
        <taxon>Chordata</taxon>
        <taxon>Craniata</taxon>
        <taxon>Vertebrata</taxon>
        <taxon>Euteleostomi</taxon>
        <taxon>Mammalia</taxon>
        <taxon>Eutheria</taxon>
        <taxon>Laurasiatheria</taxon>
        <taxon>Carnivora</taxon>
        <taxon>Caniformia</taxon>
        <taxon>Musteloidea</taxon>
        <taxon>Mustelidae</taxon>
        <taxon>Lutrinae</taxon>
        <taxon>Enhydra</taxon>
    </lineage>
</organism>
<comment type="function">
    <text evidence="7">Component of the EKC/KEOPS complex that is required for the formation of a threonylcarbamoyl group on adenosine at position 37 (t(6)A37) in tRNAs that read codons beginning with adenine. The complex is probably involved in the transfer of the threonylcarbamoyl moiety of threonylcarbamoyl-AMP (TC-AMP) to the N6 group of A37. LAGE3 functions as a dimerization module for the complex.</text>
</comment>
<evidence type="ECO:0000313" key="12">
    <source>
        <dbReference type="RefSeq" id="XP_022347115.1"/>
    </source>
</evidence>
<keyword evidence="6" id="KW-0539">Nucleus</keyword>
<dbReference type="GO" id="GO:0005634">
    <property type="term" value="C:nucleus"/>
    <property type="evidence" value="ECO:0007669"/>
    <property type="project" value="UniProtKB-SubCell"/>
</dbReference>
<dbReference type="GO" id="GO:0005737">
    <property type="term" value="C:cytoplasm"/>
    <property type="evidence" value="ECO:0007669"/>
    <property type="project" value="UniProtKB-SubCell"/>
</dbReference>
<dbReference type="InterPro" id="IPR015419">
    <property type="entry name" value="CTAG/Pcc1"/>
</dbReference>
<dbReference type="GO" id="GO:0008033">
    <property type="term" value="P:tRNA processing"/>
    <property type="evidence" value="ECO:0007669"/>
    <property type="project" value="UniProtKB-KW"/>
</dbReference>
<feature type="region of interest" description="Disordered" evidence="10">
    <location>
        <begin position="1"/>
        <end position="73"/>
    </location>
</feature>